<dbReference type="RefSeq" id="WP_377427356.1">
    <property type="nucleotide sequence ID" value="NZ_JBHSPR010000032.1"/>
</dbReference>
<keyword evidence="2" id="KW-1185">Reference proteome</keyword>
<sequence>MTVHPWKRDLRARCEATFDFLVGEHDCRKRGRFIPQGLEVFYWNTTTGVRVLTMNRDPFTVDLCVLPEGGFPPRKDEYGAGRRIQWFDAFQAVKLVTGERPRFSDNQLYGNDQAVLDAYADALRGPCRPLLRSTDDPLWARLERQLNGVIAVNKRRVAAIERSWGLAERAE</sequence>
<gene>
    <name evidence="1" type="ORF">ACFP2T_29580</name>
</gene>
<name>A0ABW1KF52_9ACTN</name>
<proteinExistence type="predicted"/>
<protein>
    <recommendedName>
        <fullName evidence="3">DUF4304 domain-containing protein</fullName>
    </recommendedName>
</protein>
<organism evidence="1 2">
    <name type="scientific">Plantactinospora solaniradicis</name>
    <dbReference type="NCBI Taxonomy" id="1723736"/>
    <lineage>
        <taxon>Bacteria</taxon>
        <taxon>Bacillati</taxon>
        <taxon>Actinomycetota</taxon>
        <taxon>Actinomycetes</taxon>
        <taxon>Micromonosporales</taxon>
        <taxon>Micromonosporaceae</taxon>
        <taxon>Plantactinospora</taxon>
    </lineage>
</organism>
<dbReference type="EMBL" id="JBHSPR010000032">
    <property type="protein sequence ID" value="MFC6020309.1"/>
    <property type="molecule type" value="Genomic_DNA"/>
</dbReference>
<accession>A0ABW1KF52</accession>
<comment type="caution">
    <text evidence="1">The sequence shown here is derived from an EMBL/GenBank/DDBJ whole genome shotgun (WGS) entry which is preliminary data.</text>
</comment>
<evidence type="ECO:0000313" key="1">
    <source>
        <dbReference type="EMBL" id="MFC6020309.1"/>
    </source>
</evidence>
<reference evidence="2" key="1">
    <citation type="journal article" date="2019" name="Int. J. Syst. Evol. Microbiol.">
        <title>The Global Catalogue of Microorganisms (GCM) 10K type strain sequencing project: providing services to taxonomists for standard genome sequencing and annotation.</title>
        <authorList>
            <consortium name="The Broad Institute Genomics Platform"/>
            <consortium name="The Broad Institute Genome Sequencing Center for Infectious Disease"/>
            <person name="Wu L."/>
            <person name="Ma J."/>
        </authorList>
    </citation>
    <scope>NUCLEOTIDE SEQUENCE [LARGE SCALE GENOMIC DNA]</scope>
    <source>
        <strain evidence="2">ZS-35-S2</strain>
    </source>
</reference>
<evidence type="ECO:0008006" key="3">
    <source>
        <dbReference type="Google" id="ProtNLM"/>
    </source>
</evidence>
<evidence type="ECO:0000313" key="2">
    <source>
        <dbReference type="Proteomes" id="UP001596203"/>
    </source>
</evidence>
<dbReference type="Proteomes" id="UP001596203">
    <property type="component" value="Unassembled WGS sequence"/>
</dbReference>